<dbReference type="Gene3D" id="2.110.10.10">
    <property type="entry name" value="Hemopexin-like domain"/>
    <property type="match status" value="1"/>
</dbReference>
<evidence type="ECO:0000256" key="7">
    <source>
        <dbReference type="ARBA" id="ARBA00022837"/>
    </source>
</evidence>
<feature type="repeat" description="Hemopexin" evidence="11">
    <location>
        <begin position="141"/>
        <end position="187"/>
    </location>
</feature>
<reference evidence="12 13" key="1">
    <citation type="submission" date="2018-04" db="EMBL/GenBank/DDBJ databases">
        <authorList>
            <person name="Zhang X."/>
            <person name="Yuan J."/>
            <person name="Li F."/>
            <person name="Xiang J."/>
        </authorList>
    </citation>
    <scope>NUCLEOTIDE SEQUENCE [LARGE SCALE GENOMIC DNA]</scope>
    <source>
        <tissue evidence="12">Muscle</tissue>
    </source>
</reference>
<keyword evidence="8" id="KW-0645">Protease</keyword>
<dbReference type="GO" id="GO:0030198">
    <property type="term" value="P:extracellular matrix organization"/>
    <property type="evidence" value="ECO:0007669"/>
    <property type="project" value="TreeGrafter"/>
</dbReference>
<comment type="cofactor">
    <cofactor evidence="1">
        <name>Zn(2+)</name>
        <dbReference type="ChEBI" id="CHEBI:29105"/>
    </cofactor>
</comment>
<proteinExistence type="inferred from homology"/>
<dbReference type="PROSITE" id="PS51642">
    <property type="entry name" value="HEMOPEXIN_2"/>
    <property type="match status" value="2"/>
</dbReference>
<keyword evidence="8" id="KW-0482">Metalloprotease</keyword>
<dbReference type="FunFam" id="2.110.10.10:FF:000002">
    <property type="entry name" value="Matrix metallopeptidase 3"/>
    <property type="match status" value="1"/>
</dbReference>
<reference evidence="12 13" key="2">
    <citation type="submission" date="2019-01" db="EMBL/GenBank/DDBJ databases">
        <title>The decoding of complex shrimp genome reveals the adaptation for benthos swimmer, frequently molting mechanism and breeding impact on genome.</title>
        <authorList>
            <person name="Sun Y."/>
            <person name="Gao Y."/>
            <person name="Yu Y."/>
        </authorList>
    </citation>
    <scope>NUCLEOTIDE SEQUENCE [LARGE SCALE GENOMIC DNA]</scope>
    <source>
        <tissue evidence="12">Muscle</tissue>
    </source>
</reference>
<dbReference type="GO" id="GO:0046872">
    <property type="term" value="F:metal ion binding"/>
    <property type="evidence" value="ECO:0007669"/>
    <property type="project" value="UniProtKB-KW"/>
</dbReference>
<keyword evidence="4" id="KW-0732">Signal</keyword>
<dbReference type="PANTHER" id="PTHR10201">
    <property type="entry name" value="MATRIX METALLOPROTEINASE"/>
    <property type="match status" value="1"/>
</dbReference>
<name>A0A3R7N0P6_PENVA</name>
<gene>
    <name evidence="12" type="ORF">C7M84_007365</name>
</gene>
<evidence type="ECO:0000256" key="1">
    <source>
        <dbReference type="ARBA" id="ARBA00001947"/>
    </source>
</evidence>
<evidence type="ECO:0000256" key="3">
    <source>
        <dbReference type="ARBA" id="ARBA00022723"/>
    </source>
</evidence>
<dbReference type="InterPro" id="IPR036375">
    <property type="entry name" value="Hemopexin-like_dom_sf"/>
</dbReference>
<comment type="similarity">
    <text evidence="2">Belongs to the peptidase M10A family.</text>
</comment>
<dbReference type="InterPro" id="IPR018487">
    <property type="entry name" value="Hemopexin-like_repeat"/>
</dbReference>
<dbReference type="AlphaFoldDB" id="A0A3R7N0P6"/>
<evidence type="ECO:0000256" key="8">
    <source>
        <dbReference type="ARBA" id="ARBA00023049"/>
    </source>
</evidence>
<keyword evidence="5" id="KW-0677">Repeat</keyword>
<evidence type="ECO:0000256" key="11">
    <source>
        <dbReference type="PROSITE-ProRule" id="PRU01011"/>
    </source>
</evidence>
<dbReference type="SUPFAM" id="SSF50923">
    <property type="entry name" value="Hemopexin-like domain"/>
    <property type="match status" value="1"/>
</dbReference>
<evidence type="ECO:0000256" key="9">
    <source>
        <dbReference type="ARBA" id="ARBA00023145"/>
    </source>
</evidence>
<evidence type="ECO:0000256" key="6">
    <source>
        <dbReference type="ARBA" id="ARBA00022833"/>
    </source>
</evidence>
<keyword evidence="13" id="KW-1185">Reference proteome</keyword>
<dbReference type="PANTHER" id="PTHR10201:SF291">
    <property type="entry name" value="MATRIX METALLOPROTEINASE 1, ISOFORM C-RELATED"/>
    <property type="match status" value="1"/>
</dbReference>
<keyword evidence="6" id="KW-0862">Zinc</keyword>
<keyword evidence="10" id="KW-1015">Disulfide bond</keyword>
<dbReference type="GO" id="GO:0004222">
    <property type="term" value="F:metalloendopeptidase activity"/>
    <property type="evidence" value="ECO:0007669"/>
    <property type="project" value="TreeGrafter"/>
</dbReference>
<dbReference type="GO" id="GO:0030574">
    <property type="term" value="P:collagen catabolic process"/>
    <property type="evidence" value="ECO:0007669"/>
    <property type="project" value="TreeGrafter"/>
</dbReference>
<organism evidence="12 13">
    <name type="scientific">Penaeus vannamei</name>
    <name type="common">Whiteleg shrimp</name>
    <name type="synonym">Litopenaeus vannamei</name>
    <dbReference type="NCBI Taxonomy" id="6689"/>
    <lineage>
        <taxon>Eukaryota</taxon>
        <taxon>Metazoa</taxon>
        <taxon>Ecdysozoa</taxon>
        <taxon>Arthropoda</taxon>
        <taxon>Crustacea</taxon>
        <taxon>Multicrustacea</taxon>
        <taxon>Malacostraca</taxon>
        <taxon>Eumalacostraca</taxon>
        <taxon>Eucarida</taxon>
        <taxon>Decapoda</taxon>
        <taxon>Dendrobranchiata</taxon>
        <taxon>Penaeoidea</taxon>
        <taxon>Penaeidae</taxon>
        <taxon>Penaeus</taxon>
    </lineage>
</organism>
<evidence type="ECO:0000256" key="4">
    <source>
        <dbReference type="ARBA" id="ARBA00022729"/>
    </source>
</evidence>
<dbReference type="SMART" id="SM00120">
    <property type="entry name" value="HX"/>
    <property type="match status" value="3"/>
</dbReference>
<dbReference type="Pfam" id="PF00045">
    <property type="entry name" value="Hemopexin"/>
    <property type="match status" value="3"/>
</dbReference>
<protein>
    <submittedName>
        <fullName evidence="12">Matrix metalloproteinase-24</fullName>
    </submittedName>
</protein>
<evidence type="ECO:0000256" key="2">
    <source>
        <dbReference type="ARBA" id="ARBA00010370"/>
    </source>
</evidence>
<sequence>MKNKYTSLFHHYFSNVNTSPITPTPLYTYTPQLTSITPLPAPTPSPYLPLPLPSYLPFPLPHTPTPPTCPYPLPPTCPFPLPPTYLFPLHTPTHPLTPPLTPPSPLLTPSQYIWRYDERGRLRDSYPSLVHNLFSGLPKYLKKVDAAYERPSDGNILFFIGKYYYVHNGDRLVEGSPLPLTTLGLPERLTKIDAAFYWPRAKRTYFFNRHEYYRYNEKTQAMDQGYPKNMAKWNGLPDNLDAVFTWKDGVSYFVKGKDYWKYDNVKIRPFSDYPKNAVEYWADCPSSSWGP</sequence>
<feature type="repeat" description="Hemopexin" evidence="11">
    <location>
        <begin position="189"/>
        <end position="237"/>
    </location>
</feature>
<keyword evidence="9" id="KW-0865">Zymogen</keyword>
<evidence type="ECO:0000313" key="12">
    <source>
        <dbReference type="EMBL" id="ROT74142.1"/>
    </source>
</evidence>
<evidence type="ECO:0000256" key="10">
    <source>
        <dbReference type="ARBA" id="ARBA00023157"/>
    </source>
</evidence>
<evidence type="ECO:0000256" key="5">
    <source>
        <dbReference type="ARBA" id="ARBA00022737"/>
    </source>
</evidence>
<keyword evidence="7" id="KW-0106">Calcium</keyword>
<comment type="caution">
    <text evidence="12">The sequence shown here is derived from an EMBL/GenBank/DDBJ whole genome shotgun (WGS) entry which is preliminary data.</text>
</comment>
<dbReference type="OrthoDB" id="406838at2759"/>
<dbReference type="Proteomes" id="UP000283509">
    <property type="component" value="Unassembled WGS sequence"/>
</dbReference>
<dbReference type="EMBL" id="QCYY01001930">
    <property type="protein sequence ID" value="ROT74142.1"/>
    <property type="molecule type" value="Genomic_DNA"/>
</dbReference>
<dbReference type="InterPro" id="IPR000585">
    <property type="entry name" value="Hemopexin-like_dom"/>
</dbReference>
<dbReference type="CDD" id="cd00094">
    <property type="entry name" value="HX"/>
    <property type="match status" value="1"/>
</dbReference>
<keyword evidence="8" id="KW-0378">Hydrolase</keyword>
<keyword evidence="3" id="KW-0479">Metal-binding</keyword>
<evidence type="ECO:0000313" key="13">
    <source>
        <dbReference type="Proteomes" id="UP000283509"/>
    </source>
</evidence>
<accession>A0A3R7N0P6</accession>
<dbReference type="PRINTS" id="PR01217">
    <property type="entry name" value="PRICHEXTENSN"/>
</dbReference>